<organism evidence="2 3">
    <name type="scientific">Enterobacter cloacae</name>
    <dbReference type="NCBI Taxonomy" id="550"/>
    <lineage>
        <taxon>Bacteria</taxon>
        <taxon>Pseudomonadati</taxon>
        <taxon>Pseudomonadota</taxon>
        <taxon>Gammaproteobacteria</taxon>
        <taxon>Enterobacterales</taxon>
        <taxon>Enterobacteriaceae</taxon>
        <taxon>Enterobacter</taxon>
        <taxon>Enterobacter cloacae complex</taxon>
    </lineage>
</organism>
<reference evidence="2 3" key="1">
    <citation type="submission" date="2016-03" db="EMBL/GenBank/DDBJ databases">
        <authorList>
            <consortium name="Pathogen Informatics"/>
        </authorList>
    </citation>
    <scope>NUCLEOTIDE SEQUENCE [LARGE SCALE GENOMIC DNA]</scope>
    <source>
        <strain evidence="3">e1252</strain>
    </source>
</reference>
<gene>
    <name evidence="2" type="ORF">SAMEA2273318_03252</name>
</gene>
<keyword evidence="1" id="KW-0732">Signal</keyword>
<dbReference type="RefSeq" id="WP_063144828.1">
    <property type="nucleotide sequence ID" value="NZ_FJXR01000020.1"/>
</dbReference>
<protein>
    <submittedName>
        <fullName evidence="2">Uncharacterized protein</fullName>
    </submittedName>
</protein>
<accession>A0A144P2P5</accession>
<dbReference type="Proteomes" id="UP000076008">
    <property type="component" value="Unassembled WGS sequence"/>
</dbReference>
<sequence length="124" mass="14064">MKKPLLALLLITSQSAFADKIPNSIDNLIAGYDTRTHLLEDGELTIRYNKQALMIDAAESMFSAICDDYFMNKWNPETIKKITLWNVTSDQGYKINGGGIECKKTGSMDFKQAEEYRTSLIEKM</sequence>
<evidence type="ECO:0000256" key="1">
    <source>
        <dbReference type="SAM" id="SignalP"/>
    </source>
</evidence>
<evidence type="ECO:0000313" key="3">
    <source>
        <dbReference type="Proteomes" id="UP000076008"/>
    </source>
</evidence>
<dbReference type="AlphaFoldDB" id="A0A144P2P5"/>
<evidence type="ECO:0000313" key="2">
    <source>
        <dbReference type="EMBL" id="CZV80726.1"/>
    </source>
</evidence>
<name>A0A144P2P5_ENTCL</name>
<feature type="signal peptide" evidence="1">
    <location>
        <begin position="1"/>
        <end position="18"/>
    </location>
</feature>
<proteinExistence type="predicted"/>
<dbReference type="EMBL" id="FJXR01000020">
    <property type="protein sequence ID" value="CZV80726.1"/>
    <property type="molecule type" value="Genomic_DNA"/>
</dbReference>
<feature type="chain" id="PRO_5007517600" evidence="1">
    <location>
        <begin position="19"/>
        <end position="124"/>
    </location>
</feature>